<organism evidence="1">
    <name type="scientific">Anguilla anguilla</name>
    <name type="common">European freshwater eel</name>
    <name type="synonym">Muraena anguilla</name>
    <dbReference type="NCBI Taxonomy" id="7936"/>
    <lineage>
        <taxon>Eukaryota</taxon>
        <taxon>Metazoa</taxon>
        <taxon>Chordata</taxon>
        <taxon>Craniata</taxon>
        <taxon>Vertebrata</taxon>
        <taxon>Euteleostomi</taxon>
        <taxon>Actinopterygii</taxon>
        <taxon>Neopterygii</taxon>
        <taxon>Teleostei</taxon>
        <taxon>Anguilliformes</taxon>
        <taxon>Anguillidae</taxon>
        <taxon>Anguilla</taxon>
    </lineage>
</organism>
<reference evidence="1" key="1">
    <citation type="submission" date="2014-11" db="EMBL/GenBank/DDBJ databases">
        <authorList>
            <person name="Amaro Gonzalez C."/>
        </authorList>
    </citation>
    <scope>NUCLEOTIDE SEQUENCE</scope>
</reference>
<proteinExistence type="predicted"/>
<protein>
    <submittedName>
        <fullName evidence="1">Uncharacterized protein</fullName>
    </submittedName>
</protein>
<dbReference type="AlphaFoldDB" id="A0A0E9X4E8"/>
<name>A0A0E9X4E8_ANGAN</name>
<sequence>MEKLHTMDRIPKVFMCKNHSHQRTHTEQYYFYTLPLPRINADMCSTEKKNVSRQMRDQKMLEMSSLTAFSDVLHLFIISGIADNSQSIILNTICNFVFFKASSFHKMEIKGALGEKQIPSHKLVKQVLKKETHLKERHLKQHK</sequence>
<dbReference type="EMBL" id="GBXM01012009">
    <property type="protein sequence ID" value="JAH96568.1"/>
    <property type="molecule type" value="Transcribed_RNA"/>
</dbReference>
<evidence type="ECO:0000313" key="1">
    <source>
        <dbReference type="EMBL" id="JAH96568.1"/>
    </source>
</evidence>
<reference evidence="1" key="2">
    <citation type="journal article" date="2015" name="Fish Shellfish Immunol.">
        <title>Early steps in the European eel (Anguilla anguilla)-Vibrio vulnificus interaction in the gills: Role of the RtxA13 toxin.</title>
        <authorList>
            <person name="Callol A."/>
            <person name="Pajuelo D."/>
            <person name="Ebbesson L."/>
            <person name="Teles M."/>
            <person name="MacKenzie S."/>
            <person name="Amaro C."/>
        </authorList>
    </citation>
    <scope>NUCLEOTIDE SEQUENCE</scope>
</reference>
<accession>A0A0E9X4E8</accession>